<dbReference type="PANTHER" id="PTHR43649:SF12">
    <property type="entry name" value="DIACETYLCHITOBIOSE BINDING PROTEIN DASA"/>
    <property type="match status" value="1"/>
</dbReference>
<dbReference type="Pfam" id="PF01547">
    <property type="entry name" value="SBP_bac_1"/>
    <property type="match status" value="1"/>
</dbReference>
<proteinExistence type="predicted"/>
<dbReference type="RefSeq" id="WP_241036329.1">
    <property type="nucleotide sequence ID" value="NZ_BAAAJF010000002.1"/>
</dbReference>
<evidence type="ECO:0000313" key="2">
    <source>
        <dbReference type="EMBL" id="MCH6166294.1"/>
    </source>
</evidence>
<dbReference type="SUPFAM" id="SSF53850">
    <property type="entry name" value="Periplasmic binding protein-like II"/>
    <property type="match status" value="1"/>
</dbReference>
<dbReference type="Gene3D" id="3.40.190.10">
    <property type="entry name" value="Periplasmic binding protein-like II"/>
    <property type="match status" value="2"/>
</dbReference>
<dbReference type="InterPro" id="IPR006059">
    <property type="entry name" value="SBP"/>
</dbReference>
<keyword evidence="3" id="KW-1185">Reference proteome</keyword>
<accession>A0ABS9TCM9</accession>
<keyword evidence="1" id="KW-0732">Signal</keyword>
<protein>
    <submittedName>
        <fullName evidence="2">Extracellular solute-binding protein</fullName>
    </submittedName>
</protein>
<dbReference type="InterPro" id="IPR050490">
    <property type="entry name" value="Bact_solute-bd_prot1"/>
</dbReference>
<feature type="chain" id="PRO_5046230796" evidence="1">
    <location>
        <begin position="28"/>
        <end position="441"/>
    </location>
</feature>
<name>A0ABS9TCM9_9PSEU</name>
<organism evidence="2 3">
    <name type="scientific">Pseudonocardia alaniniphila</name>
    <dbReference type="NCBI Taxonomy" id="75291"/>
    <lineage>
        <taxon>Bacteria</taxon>
        <taxon>Bacillati</taxon>
        <taxon>Actinomycetota</taxon>
        <taxon>Actinomycetes</taxon>
        <taxon>Pseudonocardiales</taxon>
        <taxon>Pseudonocardiaceae</taxon>
        <taxon>Pseudonocardia</taxon>
    </lineage>
</organism>
<gene>
    <name evidence="2" type="ORF">MMF94_11415</name>
</gene>
<evidence type="ECO:0000313" key="3">
    <source>
        <dbReference type="Proteomes" id="UP001299970"/>
    </source>
</evidence>
<sequence>MRKPASQRARALVALAAAAVLATGCSAGSLTSSGGDGEGVTLSFLASNGPEDIAIAEGLANAFMAQNEGVTVEVEQRPQGTEGDNLVKTRLATGDMADVFVYNSGSLLQALDPAQTLVPVTDQPWTKDLDKTFVDAVSGNGQVFGAPIGTVQAGAIMYNKAVYAQLGLTIPQTWDEFMANNAVIAERTDAAPVIQTYRETWTSQLFVLGDFRNVLQTEPTFPEQYTAGKVKYATSAAALRGFQHQQAVHDAGYMNEDFGSATYNDGLRMLAEGTGVHYPILTSAIGELVASHADAVGNIGVFGLPGPDAATNGITVWTPSGAYTPQTTQGAKRDAALRFLAFIASPAGCQATTEAATPTGPYVVKGCELPADVPPAVQDVQAYLSRGAASPALEFLSPVKGPNLENLTVEVGSGIRSAEDAAALYDQDVAQQAQQLGLEGW</sequence>
<feature type="signal peptide" evidence="1">
    <location>
        <begin position="1"/>
        <end position="27"/>
    </location>
</feature>
<evidence type="ECO:0000256" key="1">
    <source>
        <dbReference type="SAM" id="SignalP"/>
    </source>
</evidence>
<dbReference type="PANTHER" id="PTHR43649">
    <property type="entry name" value="ARABINOSE-BINDING PROTEIN-RELATED"/>
    <property type="match status" value="1"/>
</dbReference>
<dbReference type="PROSITE" id="PS51257">
    <property type="entry name" value="PROKAR_LIPOPROTEIN"/>
    <property type="match status" value="1"/>
</dbReference>
<dbReference type="EMBL" id="JAKXMK010000009">
    <property type="protein sequence ID" value="MCH6166294.1"/>
    <property type="molecule type" value="Genomic_DNA"/>
</dbReference>
<comment type="caution">
    <text evidence="2">The sequence shown here is derived from an EMBL/GenBank/DDBJ whole genome shotgun (WGS) entry which is preliminary data.</text>
</comment>
<dbReference type="Proteomes" id="UP001299970">
    <property type="component" value="Unassembled WGS sequence"/>
</dbReference>
<reference evidence="2 3" key="1">
    <citation type="submission" date="2022-03" db="EMBL/GenBank/DDBJ databases">
        <title>Pseudonocardia alaer sp. nov., a novel actinomycete isolated from reed forest soil.</title>
        <authorList>
            <person name="Wang L."/>
        </authorList>
    </citation>
    <scope>NUCLEOTIDE SEQUENCE [LARGE SCALE GENOMIC DNA]</scope>
    <source>
        <strain evidence="2 3">Y-16303</strain>
    </source>
</reference>